<gene>
    <name evidence="3" type="ORF">D3093_09840</name>
</gene>
<evidence type="ECO:0000256" key="1">
    <source>
        <dbReference type="SAM" id="MobiDB-lite"/>
    </source>
</evidence>
<dbReference type="Proteomes" id="UP000298595">
    <property type="component" value="Chromosome"/>
</dbReference>
<keyword evidence="2" id="KW-1133">Transmembrane helix</keyword>
<evidence type="ECO:0000256" key="2">
    <source>
        <dbReference type="SAM" id="Phobius"/>
    </source>
</evidence>
<reference evidence="3 4" key="1">
    <citation type="submission" date="2018-09" db="EMBL/GenBank/DDBJ databases">
        <title>Whole genome based analysis of evolution and adaptive divergence in Indian and Brazilian strains of Azospirillum brasilense.</title>
        <authorList>
            <person name="Singh C."/>
            <person name="Tripathi A.K."/>
        </authorList>
    </citation>
    <scope>NUCLEOTIDE SEQUENCE [LARGE SCALE GENOMIC DNA]</scope>
    <source>
        <strain evidence="3 4">MTCC4035</strain>
    </source>
</reference>
<proteinExistence type="predicted"/>
<dbReference type="KEGG" id="aare:D3093_09840"/>
<feature type="transmembrane region" description="Helical" evidence="2">
    <location>
        <begin position="26"/>
        <end position="46"/>
    </location>
</feature>
<keyword evidence="2" id="KW-0812">Transmembrane</keyword>
<dbReference type="NCBIfam" id="NF008528">
    <property type="entry name" value="PRK11463.1-2"/>
    <property type="match status" value="1"/>
</dbReference>
<feature type="region of interest" description="Disordered" evidence="1">
    <location>
        <begin position="124"/>
        <end position="209"/>
    </location>
</feature>
<dbReference type="EMBL" id="CP032321">
    <property type="protein sequence ID" value="QCN95533.1"/>
    <property type="molecule type" value="Genomic_DNA"/>
</dbReference>
<dbReference type="InterPro" id="IPR007313">
    <property type="entry name" value="FxsA"/>
</dbReference>
<feature type="compositionally biased region" description="Basic and acidic residues" evidence="1">
    <location>
        <begin position="181"/>
        <end position="194"/>
    </location>
</feature>
<dbReference type="PANTHER" id="PTHR35335:SF1">
    <property type="entry name" value="UPF0716 PROTEIN FXSA"/>
    <property type="match status" value="1"/>
</dbReference>
<evidence type="ECO:0000313" key="3">
    <source>
        <dbReference type="EMBL" id="QCN95533.1"/>
    </source>
</evidence>
<dbReference type="AlphaFoldDB" id="A0A4D8P9N7"/>
<feature type="transmembrane region" description="Helical" evidence="2">
    <location>
        <begin position="67"/>
        <end position="87"/>
    </location>
</feature>
<dbReference type="Pfam" id="PF04186">
    <property type="entry name" value="FxsA"/>
    <property type="match status" value="1"/>
</dbReference>
<keyword evidence="2" id="KW-0472">Membrane</keyword>
<sequence length="209" mass="22014">MNPLLLLFLLLPIAEIATFIEVGDWIGAGPTVGLVILSAILGSVLIRWQGLSVLKRAQQAAERGESPVGAVFEGFCVVVAGLLLIIPGFLTDIVGILLFVRPVRNALGRWLFDRMKGAASFQMHGRMGGQAGGQSWNAGDPNGPHGGPHRGPGNRPPPGVIDVDYQEVDPEGGRPGSAGPADRDGPDDMPKLGDSRWAPPGSPHRNDRG</sequence>
<protein>
    <submittedName>
        <fullName evidence="3">FxsA family protein</fullName>
    </submittedName>
</protein>
<dbReference type="GO" id="GO:0016020">
    <property type="term" value="C:membrane"/>
    <property type="evidence" value="ECO:0007669"/>
    <property type="project" value="InterPro"/>
</dbReference>
<dbReference type="RefSeq" id="WP_137115365.1">
    <property type="nucleotide sequence ID" value="NZ_CP032321.1"/>
</dbReference>
<name>A0A4D8P9N7_9PROT</name>
<evidence type="ECO:0000313" key="4">
    <source>
        <dbReference type="Proteomes" id="UP000298595"/>
    </source>
</evidence>
<dbReference type="PANTHER" id="PTHR35335">
    <property type="entry name" value="UPF0716 PROTEIN FXSA"/>
    <property type="match status" value="1"/>
</dbReference>
<organism evidence="3 4">
    <name type="scientific">Azospirillum argentinense</name>
    <dbReference type="NCBI Taxonomy" id="2970906"/>
    <lineage>
        <taxon>Bacteria</taxon>
        <taxon>Pseudomonadati</taxon>
        <taxon>Pseudomonadota</taxon>
        <taxon>Alphaproteobacteria</taxon>
        <taxon>Rhodospirillales</taxon>
        <taxon>Azospirillaceae</taxon>
        <taxon>Azospirillum</taxon>
    </lineage>
</organism>
<accession>A0A4D8P9N7</accession>